<sequence>MTNSYSKKGYPWDNACIEAFHAVIKREWLNRFHIKGKVEAERLCFEYIDAYYNTVRIHSHCHYVSPREYEKLYYEHNKRRHAA</sequence>
<organism evidence="2 3">
    <name type="scientific">Limosilactobacillus fermentum</name>
    <name type="common">Lactobacillus fermentum</name>
    <dbReference type="NCBI Taxonomy" id="1613"/>
    <lineage>
        <taxon>Bacteria</taxon>
        <taxon>Bacillati</taxon>
        <taxon>Bacillota</taxon>
        <taxon>Bacilli</taxon>
        <taxon>Lactobacillales</taxon>
        <taxon>Lactobacillaceae</taxon>
        <taxon>Limosilactobacillus</taxon>
    </lineage>
</organism>
<dbReference type="PANTHER" id="PTHR46889">
    <property type="entry name" value="TRANSPOSASE INSF FOR INSERTION SEQUENCE IS3B-RELATED"/>
    <property type="match status" value="1"/>
</dbReference>
<protein>
    <submittedName>
        <fullName evidence="2">Integrase core domain-containing protein</fullName>
    </submittedName>
</protein>
<dbReference type="InterPro" id="IPR012337">
    <property type="entry name" value="RNaseH-like_sf"/>
</dbReference>
<dbReference type="PANTHER" id="PTHR46889:SF4">
    <property type="entry name" value="TRANSPOSASE INSO FOR INSERTION SEQUENCE ELEMENT IS911B-RELATED"/>
    <property type="match status" value="1"/>
</dbReference>
<feature type="domain" description="Integrase catalytic" evidence="1">
    <location>
        <begin position="3"/>
        <end position="66"/>
    </location>
</feature>
<dbReference type="Pfam" id="PF13683">
    <property type="entry name" value="rve_3"/>
    <property type="match status" value="1"/>
</dbReference>
<name>A0AAJ5ZZX1_LIMFE</name>
<dbReference type="InterPro" id="IPR036397">
    <property type="entry name" value="RNaseH_sf"/>
</dbReference>
<dbReference type="RefSeq" id="WP_236945536.1">
    <property type="nucleotide sequence ID" value="NZ_CP034099.1"/>
</dbReference>
<proteinExistence type="predicted"/>
<evidence type="ECO:0000313" key="2">
    <source>
        <dbReference type="EMBL" id="WFR88817.1"/>
    </source>
</evidence>
<dbReference type="InterPro" id="IPR001584">
    <property type="entry name" value="Integrase_cat-core"/>
</dbReference>
<dbReference type="GO" id="GO:0003676">
    <property type="term" value="F:nucleic acid binding"/>
    <property type="evidence" value="ECO:0007669"/>
    <property type="project" value="InterPro"/>
</dbReference>
<dbReference type="Gene3D" id="3.30.420.10">
    <property type="entry name" value="Ribonuclease H-like superfamily/Ribonuclease H"/>
    <property type="match status" value="1"/>
</dbReference>
<evidence type="ECO:0000313" key="3">
    <source>
        <dbReference type="Proteomes" id="UP001218104"/>
    </source>
</evidence>
<accession>A0AAJ5ZZX1</accession>
<reference evidence="2" key="1">
    <citation type="submission" date="2023-04" db="EMBL/GenBank/DDBJ databases">
        <title>Genomic of Limosilactobacillus fermentum MSJK0025.</title>
        <authorList>
            <person name="Yang S."/>
        </authorList>
    </citation>
    <scope>NUCLEOTIDE SEQUENCE</scope>
    <source>
        <strain evidence="2">MSJK0025</strain>
    </source>
</reference>
<dbReference type="SUPFAM" id="SSF53098">
    <property type="entry name" value="Ribonuclease H-like"/>
    <property type="match status" value="1"/>
</dbReference>
<dbReference type="AlphaFoldDB" id="A0AAJ5ZZX1"/>
<dbReference type="EMBL" id="CP121468">
    <property type="protein sequence ID" value="WFR88817.1"/>
    <property type="molecule type" value="Genomic_DNA"/>
</dbReference>
<dbReference type="GO" id="GO:0015074">
    <property type="term" value="P:DNA integration"/>
    <property type="evidence" value="ECO:0007669"/>
    <property type="project" value="InterPro"/>
</dbReference>
<gene>
    <name evidence="2" type="ORF">P8634_08570</name>
</gene>
<dbReference type="Proteomes" id="UP001218104">
    <property type="component" value="Chromosome"/>
</dbReference>
<evidence type="ECO:0000259" key="1">
    <source>
        <dbReference type="Pfam" id="PF13683"/>
    </source>
</evidence>
<dbReference type="InterPro" id="IPR050900">
    <property type="entry name" value="Transposase_IS3/IS150/IS904"/>
</dbReference>